<evidence type="ECO:0008006" key="3">
    <source>
        <dbReference type="Google" id="ProtNLM"/>
    </source>
</evidence>
<dbReference type="Proteomes" id="UP001280121">
    <property type="component" value="Unassembled WGS sequence"/>
</dbReference>
<reference evidence="1" key="1">
    <citation type="journal article" date="2023" name="Plant J.">
        <title>Genome sequences and population genomics provide insights into the demographic history, inbreeding, and mutation load of two 'living fossil' tree species of Dipteronia.</title>
        <authorList>
            <person name="Feng Y."/>
            <person name="Comes H.P."/>
            <person name="Chen J."/>
            <person name="Zhu S."/>
            <person name="Lu R."/>
            <person name="Zhang X."/>
            <person name="Li P."/>
            <person name="Qiu J."/>
            <person name="Olsen K.M."/>
            <person name="Qiu Y."/>
        </authorList>
    </citation>
    <scope>NUCLEOTIDE SEQUENCE</scope>
    <source>
        <strain evidence="1">KIB01</strain>
    </source>
</reference>
<dbReference type="EMBL" id="JANJYI010000009">
    <property type="protein sequence ID" value="KAK2634653.1"/>
    <property type="molecule type" value="Genomic_DNA"/>
</dbReference>
<protein>
    <recommendedName>
        <fullName evidence="3">Reverse transcriptase domain-containing protein</fullName>
    </recommendedName>
</protein>
<dbReference type="AlphaFoldDB" id="A0AAD9WLT5"/>
<keyword evidence="2" id="KW-1185">Reference proteome</keyword>
<accession>A0AAD9WLT5</accession>
<evidence type="ECO:0000313" key="2">
    <source>
        <dbReference type="Proteomes" id="UP001280121"/>
    </source>
</evidence>
<organism evidence="1 2">
    <name type="scientific">Dipteronia dyeriana</name>
    <dbReference type="NCBI Taxonomy" id="168575"/>
    <lineage>
        <taxon>Eukaryota</taxon>
        <taxon>Viridiplantae</taxon>
        <taxon>Streptophyta</taxon>
        <taxon>Embryophyta</taxon>
        <taxon>Tracheophyta</taxon>
        <taxon>Spermatophyta</taxon>
        <taxon>Magnoliopsida</taxon>
        <taxon>eudicotyledons</taxon>
        <taxon>Gunneridae</taxon>
        <taxon>Pentapetalae</taxon>
        <taxon>rosids</taxon>
        <taxon>malvids</taxon>
        <taxon>Sapindales</taxon>
        <taxon>Sapindaceae</taxon>
        <taxon>Hippocastanoideae</taxon>
        <taxon>Acereae</taxon>
        <taxon>Dipteronia</taxon>
    </lineage>
</organism>
<sequence length="211" mass="23972">MEGVISRYFGRNFSSSNPSSKQLGKILTCVVPKLSNSSSRMLDQPFWKEYVKHALFDMCSMKVLGRDGFLALFYQKNWDIVGDSVSTVCLGFLNNADSLEMINSDVITLIPNVKNVASLSEFHPISPCNVIYKIIAKALANRLWVELGEVITDTHSVFIPNRLISDNVLVGFEFLHAMKKNKEANLILWLLNWIRLRPMTGWNGFLESMMF</sequence>
<dbReference type="InterPro" id="IPR052343">
    <property type="entry name" value="Retrotransposon-Effector_Assoc"/>
</dbReference>
<dbReference type="PANTHER" id="PTHR46890">
    <property type="entry name" value="NON-LTR RETROLELEMENT REVERSE TRANSCRIPTASE-LIKE PROTEIN-RELATED"/>
    <property type="match status" value="1"/>
</dbReference>
<comment type="caution">
    <text evidence="1">The sequence shown here is derived from an EMBL/GenBank/DDBJ whole genome shotgun (WGS) entry which is preliminary data.</text>
</comment>
<proteinExistence type="predicted"/>
<evidence type="ECO:0000313" key="1">
    <source>
        <dbReference type="EMBL" id="KAK2634653.1"/>
    </source>
</evidence>
<dbReference type="PANTHER" id="PTHR46890:SF48">
    <property type="entry name" value="RNA-DIRECTED DNA POLYMERASE"/>
    <property type="match status" value="1"/>
</dbReference>
<gene>
    <name evidence="1" type="ORF">Ddye_029445</name>
</gene>
<name>A0AAD9WLT5_9ROSI</name>